<name>A0A3N6PP32_BRACR</name>
<feature type="region of interest" description="Disordered" evidence="1">
    <location>
        <begin position="14"/>
        <end position="58"/>
    </location>
</feature>
<feature type="compositionally biased region" description="Acidic residues" evidence="1">
    <location>
        <begin position="41"/>
        <end position="57"/>
    </location>
</feature>
<feature type="compositionally biased region" description="Basic and acidic residues" evidence="1">
    <location>
        <begin position="17"/>
        <end position="28"/>
    </location>
</feature>
<evidence type="ECO:0000256" key="1">
    <source>
        <dbReference type="SAM" id="MobiDB-lite"/>
    </source>
</evidence>
<sequence length="117" mass="13131">MACCQNVFAKYQKQKQGMKENGRRDLQKQKKKRDAKNDSGSDYDDALECASESDGDGVDGSMDYVELAENYERLESHKAEGVFVSAGKIEVVVSSTTKRVVKMYAGKASHKRLMRKL</sequence>
<organism evidence="2 3">
    <name type="scientific">Brassica cretica</name>
    <name type="common">Mustard</name>
    <dbReference type="NCBI Taxonomy" id="69181"/>
    <lineage>
        <taxon>Eukaryota</taxon>
        <taxon>Viridiplantae</taxon>
        <taxon>Streptophyta</taxon>
        <taxon>Embryophyta</taxon>
        <taxon>Tracheophyta</taxon>
        <taxon>Spermatophyta</taxon>
        <taxon>Magnoliopsida</taxon>
        <taxon>eudicotyledons</taxon>
        <taxon>Gunneridae</taxon>
        <taxon>Pentapetalae</taxon>
        <taxon>rosids</taxon>
        <taxon>malvids</taxon>
        <taxon>Brassicales</taxon>
        <taxon>Brassicaceae</taxon>
        <taxon>Brassiceae</taxon>
        <taxon>Brassica</taxon>
    </lineage>
</organism>
<proteinExistence type="predicted"/>
<accession>A0A3N6PP32</accession>
<dbReference type="Proteomes" id="UP000712281">
    <property type="component" value="Unassembled WGS sequence"/>
</dbReference>
<dbReference type="AlphaFoldDB" id="A0A3N6PP32"/>
<gene>
    <name evidence="2" type="ORF">F2Q68_00014540</name>
</gene>
<dbReference type="EMBL" id="QGKW02001940">
    <property type="protein sequence ID" value="KAF2554545.1"/>
    <property type="molecule type" value="Genomic_DNA"/>
</dbReference>
<evidence type="ECO:0000313" key="2">
    <source>
        <dbReference type="EMBL" id="KAF2554545.1"/>
    </source>
</evidence>
<protein>
    <submittedName>
        <fullName evidence="2">Uncharacterized protein</fullName>
    </submittedName>
</protein>
<comment type="caution">
    <text evidence="2">The sequence shown here is derived from an EMBL/GenBank/DDBJ whole genome shotgun (WGS) entry which is preliminary data.</text>
</comment>
<reference evidence="2" key="1">
    <citation type="submission" date="2019-12" db="EMBL/GenBank/DDBJ databases">
        <title>Genome sequencing and annotation of Brassica cretica.</title>
        <authorList>
            <person name="Studholme D.J."/>
            <person name="Sarris P.F."/>
        </authorList>
    </citation>
    <scope>NUCLEOTIDE SEQUENCE</scope>
    <source>
        <strain evidence="2">PFS-001/15</strain>
        <tissue evidence="2">Leaf</tissue>
    </source>
</reference>
<evidence type="ECO:0000313" key="3">
    <source>
        <dbReference type="Proteomes" id="UP000712281"/>
    </source>
</evidence>